<dbReference type="AlphaFoldDB" id="A0A7D7WDT9"/>
<keyword evidence="4" id="KW-0812">Transmembrane</keyword>
<name>A0A7D7WDT9_9MICO</name>
<dbReference type="PANTHER" id="PTHR32309:SF13">
    <property type="entry name" value="FERRIC ENTEROBACTIN TRANSPORT PROTEIN FEPE"/>
    <property type="match status" value="1"/>
</dbReference>
<sequence>MRQHRVATSGLRYDGVVYERLRAQGQGAPLSVSSVRGFARVTVLDFLVLTRRGWRILTLMIVLGALGGAAYGFLAPKSYQAQSTGFIATAGDAVIAGSDAAVARAGSYTPLIDSAQVREAIAKEAGVDVSDLSGALSADVVPGSTMIRVTATSSSPKAALELANGSLHALAAVVEEIEKAAGAVNAGGFTIVPMDNAAQPTSPVSPNLRLAVIAGAAAGLVLAYLVLFLRRALDVRVRADTDTRELMGAGVLARVPKMGRKGTPQGDSLTETVANEAFRQLRTSLRFANVDSEVRVVMVTSANQGEGKSMTASSLARVIAESGERTLIIDGDLRRPKVARNFGLEGTVGLSEVLSGQITVRDAVQSTDAAGLFALAAGGTPPNPSEMLGSSAFGNLIKELRKDFFIVIDAPPVLPVTDATVVSTMVDGVVFVLAVGQTRKTAGAVARAQLEQVNARVLGVVLNLVSLNGADGYGYGYGYRQNRNYYVTPKGKSRGKRKKQASAVSAPAVARASLVPAATRADVVAGPRRTVHDSPSTTNTVSPTPEPAGSSQPDVRDATPPTQSELPQLRRRSSTRA</sequence>
<feature type="transmembrane region" description="Helical" evidence="4">
    <location>
        <begin position="210"/>
        <end position="229"/>
    </location>
</feature>
<organism evidence="6 7">
    <name type="scientific">Microbacterium esteraromaticum</name>
    <dbReference type="NCBI Taxonomy" id="57043"/>
    <lineage>
        <taxon>Bacteria</taxon>
        <taxon>Bacillati</taxon>
        <taxon>Actinomycetota</taxon>
        <taxon>Actinomycetes</taxon>
        <taxon>Micrococcales</taxon>
        <taxon>Microbacteriaceae</taxon>
        <taxon>Microbacterium</taxon>
    </lineage>
</organism>
<accession>A0A7D7WDT9</accession>
<feature type="compositionally biased region" description="Low complexity" evidence="3">
    <location>
        <begin position="534"/>
        <end position="543"/>
    </location>
</feature>
<gene>
    <name evidence="6" type="ORF">FVO59_09240</name>
</gene>
<evidence type="ECO:0000313" key="6">
    <source>
        <dbReference type="EMBL" id="QMU97377.1"/>
    </source>
</evidence>
<reference evidence="6 7" key="1">
    <citation type="journal article" date="2020" name="Front. Microbiol.">
        <title>Design of Bacterial Strain-Specific qPCR Assays Using NGS Data and Publicly Available Resources and Its Application to Track Biocontrol Strains.</title>
        <authorList>
            <person name="Hernandez I."/>
            <person name="Sant C."/>
            <person name="Martinez R."/>
            <person name="Fernandez C."/>
        </authorList>
    </citation>
    <scope>NUCLEOTIDE SEQUENCE [LARGE SCALE GENOMIC DNA]</scope>
    <source>
        <strain evidence="6 7">B24</strain>
    </source>
</reference>
<dbReference type="PANTHER" id="PTHR32309">
    <property type="entry name" value="TYROSINE-PROTEIN KINASE"/>
    <property type="match status" value="1"/>
</dbReference>
<keyword evidence="2" id="KW-0067">ATP-binding</keyword>
<protein>
    <submittedName>
        <fullName evidence="6">Polysaccharide biosynthesis tyrosine autokinase</fullName>
        <ecNumber evidence="6">2.7.10.2</ecNumber>
    </submittedName>
</protein>
<keyword evidence="1" id="KW-0547">Nucleotide-binding</keyword>
<dbReference type="Pfam" id="PF01656">
    <property type="entry name" value="CbiA"/>
    <property type="match status" value="1"/>
</dbReference>
<dbReference type="EC" id="2.7.10.2" evidence="6"/>
<dbReference type="GO" id="GO:0005524">
    <property type="term" value="F:ATP binding"/>
    <property type="evidence" value="ECO:0007669"/>
    <property type="project" value="UniProtKB-KW"/>
</dbReference>
<evidence type="ECO:0000256" key="4">
    <source>
        <dbReference type="SAM" id="Phobius"/>
    </source>
</evidence>
<evidence type="ECO:0000259" key="5">
    <source>
        <dbReference type="Pfam" id="PF01656"/>
    </source>
</evidence>
<dbReference type="SUPFAM" id="SSF52540">
    <property type="entry name" value="P-loop containing nucleoside triphosphate hydrolases"/>
    <property type="match status" value="1"/>
</dbReference>
<dbReference type="EMBL" id="CP043732">
    <property type="protein sequence ID" value="QMU97377.1"/>
    <property type="molecule type" value="Genomic_DNA"/>
</dbReference>
<evidence type="ECO:0000256" key="3">
    <source>
        <dbReference type="SAM" id="MobiDB-lite"/>
    </source>
</evidence>
<dbReference type="GO" id="GO:0004715">
    <property type="term" value="F:non-membrane spanning protein tyrosine kinase activity"/>
    <property type="evidence" value="ECO:0007669"/>
    <property type="project" value="UniProtKB-EC"/>
</dbReference>
<keyword evidence="4" id="KW-0472">Membrane</keyword>
<dbReference type="InterPro" id="IPR027417">
    <property type="entry name" value="P-loop_NTPase"/>
</dbReference>
<proteinExistence type="predicted"/>
<keyword evidence="6" id="KW-0808">Transferase</keyword>
<dbReference type="InterPro" id="IPR002586">
    <property type="entry name" value="CobQ/CobB/MinD/ParA_Nub-bd_dom"/>
</dbReference>
<evidence type="ECO:0000313" key="7">
    <source>
        <dbReference type="Proteomes" id="UP000515708"/>
    </source>
</evidence>
<dbReference type="Proteomes" id="UP000515708">
    <property type="component" value="Chromosome"/>
</dbReference>
<dbReference type="NCBIfam" id="TIGR01007">
    <property type="entry name" value="eps_fam"/>
    <property type="match status" value="1"/>
</dbReference>
<evidence type="ECO:0000256" key="1">
    <source>
        <dbReference type="ARBA" id="ARBA00022741"/>
    </source>
</evidence>
<keyword evidence="4" id="KW-1133">Transmembrane helix</keyword>
<dbReference type="InterPro" id="IPR050445">
    <property type="entry name" value="Bact_polysacc_biosynth/exp"/>
</dbReference>
<feature type="region of interest" description="Disordered" evidence="3">
    <location>
        <begin position="520"/>
        <end position="577"/>
    </location>
</feature>
<dbReference type="InterPro" id="IPR005702">
    <property type="entry name" value="Wzc-like_C"/>
</dbReference>
<evidence type="ECO:0000256" key="2">
    <source>
        <dbReference type="ARBA" id="ARBA00022840"/>
    </source>
</evidence>
<keyword evidence="6" id="KW-0418">Kinase</keyword>
<dbReference type="CDD" id="cd05387">
    <property type="entry name" value="BY-kinase"/>
    <property type="match status" value="1"/>
</dbReference>
<feature type="domain" description="CobQ/CobB/MinD/ParA nucleotide binding" evidence="5">
    <location>
        <begin position="297"/>
        <end position="467"/>
    </location>
</feature>
<feature type="transmembrane region" description="Helical" evidence="4">
    <location>
        <begin position="56"/>
        <end position="74"/>
    </location>
</feature>
<dbReference type="Gene3D" id="3.40.50.300">
    <property type="entry name" value="P-loop containing nucleotide triphosphate hydrolases"/>
    <property type="match status" value="1"/>
</dbReference>